<dbReference type="Pfam" id="PF00534">
    <property type="entry name" value="Glycos_transf_1"/>
    <property type="match status" value="1"/>
</dbReference>
<dbReference type="InterPro" id="IPR001296">
    <property type="entry name" value="Glyco_trans_1"/>
</dbReference>
<evidence type="ECO:0000313" key="3">
    <source>
        <dbReference type="Proteomes" id="UP000022272"/>
    </source>
</evidence>
<sequence>MNIVIFDDKIGGHHLEYVHHLYEMALSRPDHRFIFVIPDLFYDVNDKFQWINATNITFDLIPREKVSNKEGSIIHSIRKSATIAKLVNKYCKKHSADIVFMNSIMTIIPASLFYFNSKVKISGIIYQIYLYRDSKSSLLLKMMDRIKYVVLSKKRTFAFVFILNDESSAKKLNSIYKTDKFKYLTDPYISLKEENIDIRRYYNIPDDHKLLIHIGSLERRKGTLVVLDSILKLPQEDRCKYTFFFAGRVDKDIKVEFYEIINAIEDVNVVVKDEFCSYGFFASLCKVADAILLPYLLDSASSGIIGYASQFNTPVIATSTGLIGELVKEYNLGHLLPTVNASSLIYAYYQLDKGLLNKPDNTYCSTHTVDKFNEAIVDIIDCNYR</sequence>
<dbReference type="SUPFAM" id="SSF53756">
    <property type="entry name" value="UDP-Glycosyltransferase/glycogen phosphorylase"/>
    <property type="match status" value="1"/>
</dbReference>
<keyword evidence="2" id="KW-0808">Transferase</keyword>
<dbReference type="EMBL" id="JGDM01000129">
    <property type="protein sequence ID" value="EXZ42101.1"/>
    <property type="molecule type" value="Genomic_DNA"/>
</dbReference>
<dbReference type="RefSeq" id="WP_005802137.1">
    <property type="nucleotide sequence ID" value="NZ_JGDM01000129.1"/>
</dbReference>
<evidence type="ECO:0000313" key="2">
    <source>
        <dbReference type="EMBL" id="EXZ42101.1"/>
    </source>
</evidence>
<organism evidence="2 3">
    <name type="scientific">Bacteroides fragilis str. 2-F-2 #4</name>
    <dbReference type="NCBI Taxonomy" id="1339280"/>
    <lineage>
        <taxon>Bacteria</taxon>
        <taxon>Pseudomonadati</taxon>
        <taxon>Bacteroidota</taxon>
        <taxon>Bacteroidia</taxon>
        <taxon>Bacteroidales</taxon>
        <taxon>Bacteroidaceae</taxon>
        <taxon>Bacteroides</taxon>
    </lineage>
</organism>
<dbReference type="Gene3D" id="3.40.50.2000">
    <property type="entry name" value="Glycogen Phosphorylase B"/>
    <property type="match status" value="2"/>
</dbReference>
<dbReference type="AlphaFoldDB" id="A0A016BNM0"/>
<gene>
    <name evidence="2" type="ORF">M076_4776</name>
</gene>
<dbReference type="PATRIC" id="fig|1339280.3.peg.4559"/>
<dbReference type="GO" id="GO:0016757">
    <property type="term" value="F:glycosyltransferase activity"/>
    <property type="evidence" value="ECO:0007669"/>
    <property type="project" value="InterPro"/>
</dbReference>
<proteinExistence type="predicted"/>
<accession>A0A016BNM0</accession>
<comment type="caution">
    <text evidence="2">The sequence shown here is derived from an EMBL/GenBank/DDBJ whole genome shotgun (WGS) entry which is preliminary data.</text>
</comment>
<dbReference type="Proteomes" id="UP000022272">
    <property type="component" value="Unassembled WGS sequence"/>
</dbReference>
<protein>
    <submittedName>
        <fullName evidence="2">Glycosyl transferases group 1 family protein</fullName>
    </submittedName>
</protein>
<name>A0A016BNM0_BACFG</name>
<evidence type="ECO:0000259" key="1">
    <source>
        <dbReference type="Pfam" id="PF00534"/>
    </source>
</evidence>
<feature type="domain" description="Glycosyl transferase family 1" evidence="1">
    <location>
        <begin position="197"/>
        <end position="344"/>
    </location>
</feature>
<reference evidence="2 3" key="1">
    <citation type="submission" date="2014-02" db="EMBL/GenBank/DDBJ databases">
        <authorList>
            <person name="Sears C."/>
            <person name="Carroll K."/>
            <person name="Sack B.R."/>
            <person name="Qadri F."/>
            <person name="Myers L.L."/>
            <person name="Chung G.-T."/>
            <person name="Escheverria P."/>
            <person name="Fraser C.M."/>
            <person name="Sadzewicz L."/>
            <person name="Shefchek K.A."/>
            <person name="Tallon L."/>
            <person name="Das S.P."/>
            <person name="Daugherty S."/>
            <person name="Mongodin E.F."/>
        </authorList>
    </citation>
    <scope>NUCLEOTIDE SEQUENCE [LARGE SCALE GENOMIC DNA]</scope>
    <source>
        <strain evidence="2 3">2-F-2 #4</strain>
    </source>
</reference>